<evidence type="ECO:0000313" key="7">
    <source>
        <dbReference type="Proteomes" id="UP000051952"/>
    </source>
</evidence>
<dbReference type="InterPro" id="IPR020472">
    <property type="entry name" value="WD40_PAC1"/>
</dbReference>
<dbReference type="SUPFAM" id="SSF56399">
    <property type="entry name" value="ADP-ribosylation"/>
    <property type="match status" value="1"/>
</dbReference>
<dbReference type="EMBL" id="CYKH01001848">
    <property type="protein sequence ID" value="CUG90580.1"/>
    <property type="molecule type" value="Genomic_DNA"/>
</dbReference>
<accession>A0A0S4JK88</accession>
<keyword evidence="6" id="KW-0418">Kinase</keyword>
<reference evidence="7" key="1">
    <citation type="submission" date="2015-09" db="EMBL/GenBank/DDBJ databases">
        <authorList>
            <consortium name="Pathogen Informatics"/>
        </authorList>
    </citation>
    <scope>NUCLEOTIDE SEQUENCE [LARGE SCALE GENOMIC DNA]</scope>
    <source>
        <strain evidence="7">Lake Konstanz</strain>
    </source>
</reference>
<keyword evidence="2" id="KW-0677">Repeat</keyword>
<feature type="repeat" description="WD" evidence="4">
    <location>
        <begin position="333"/>
        <end position="374"/>
    </location>
</feature>
<dbReference type="PROSITE" id="PS50294">
    <property type="entry name" value="WD_REPEATS_REGION"/>
    <property type="match status" value="6"/>
</dbReference>
<feature type="repeat" description="WD" evidence="4">
    <location>
        <begin position="207"/>
        <end position="248"/>
    </location>
</feature>
<dbReference type="InterPro" id="IPR015943">
    <property type="entry name" value="WD40/YVTN_repeat-like_dom_sf"/>
</dbReference>
<dbReference type="Gene3D" id="3.90.228.10">
    <property type="match status" value="1"/>
</dbReference>
<dbReference type="Pfam" id="PF00644">
    <property type="entry name" value="PARP"/>
    <property type="match status" value="1"/>
</dbReference>
<dbReference type="Proteomes" id="UP000051952">
    <property type="component" value="Unassembled WGS sequence"/>
</dbReference>
<keyword evidence="7" id="KW-1185">Reference proteome</keyword>
<dbReference type="InterPro" id="IPR011009">
    <property type="entry name" value="Kinase-like_dom_sf"/>
</dbReference>
<feature type="repeat" description="WD" evidence="4">
    <location>
        <begin position="291"/>
        <end position="332"/>
    </location>
</feature>
<dbReference type="OrthoDB" id="540662at2759"/>
<dbReference type="InterPro" id="IPR000719">
    <property type="entry name" value="Prot_kinase_dom"/>
</dbReference>
<gene>
    <name evidence="6" type="ORF">BSAL_27620</name>
</gene>
<dbReference type="PROSITE" id="PS50011">
    <property type="entry name" value="PROTEIN_KINASE_DOM"/>
    <property type="match status" value="1"/>
</dbReference>
<evidence type="ECO:0000256" key="3">
    <source>
        <dbReference type="ARBA" id="ARBA00023274"/>
    </source>
</evidence>
<dbReference type="SMART" id="SM00320">
    <property type="entry name" value="WD40"/>
    <property type="match status" value="9"/>
</dbReference>
<name>A0A0S4JK88_BODSA</name>
<dbReference type="Pfam" id="PF00069">
    <property type="entry name" value="Pkinase"/>
    <property type="match status" value="1"/>
</dbReference>
<feature type="repeat" description="WD" evidence="4">
    <location>
        <begin position="249"/>
        <end position="290"/>
    </location>
</feature>
<dbReference type="InterPro" id="IPR012317">
    <property type="entry name" value="Poly(ADP-ribose)pol_cat_dom"/>
</dbReference>
<proteinExistence type="predicted"/>
<feature type="repeat" description="WD" evidence="4">
    <location>
        <begin position="174"/>
        <end position="206"/>
    </location>
</feature>
<dbReference type="GO" id="GO:0005524">
    <property type="term" value="F:ATP binding"/>
    <property type="evidence" value="ECO:0007669"/>
    <property type="project" value="InterPro"/>
</dbReference>
<keyword evidence="3" id="KW-0687">Ribonucleoprotein</keyword>
<dbReference type="PROSITE" id="PS00108">
    <property type="entry name" value="PROTEIN_KINASE_ST"/>
    <property type="match status" value="1"/>
</dbReference>
<feature type="repeat" description="WD" evidence="4">
    <location>
        <begin position="124"/>
        <end position="165"/>
    </location>
</feature>
<evidence type="ECO:0000313" key="6">
    <source>
        <dbReference type="EMBL" id="CUG90580.1"/>
    </source>
</evidence>
<evidence type="ECO:0000259" key="5">
    <source>
        <dbReference type="PROSITE" id="PS50011"/>
    </source>
</evidence>
<dbReference type="VEuPathDB" id="TriTrypDB:BSAL_27620"/>
<dbReference type="Pfam" id="PF00400">
    <property type="entry name" value="WD40"/>
    <property type="match status" value="9"/>
</dbReference>
<dbReference type="GO" id="GO:0003950">
    <property type="term" value="F:NAD+ poly-ADP-ribosyltransferase activity"/>
    <property type="evidence" value="ECO:0007669"/>
    <property type="project" value="InterPro"/>
</dbReference>
<dbReference type="GO" id="GO:1990904">
    <property type="term" value="C:ribonucleoprotein complex"/>
    <property type="evidence" value="ECO:0007669"/>
    <property type="project" value="UniProtKB-KW"/>
</dbReference>
<feature type="repeat" description="WD" evidence="4">
    <location>
        <begin position="1"/>
        <end position="36"/>
    </location>
</feature>
<dbReference type="AlphaFoldDB" id="A0A0S4JK88"/>
<dbReference type="GO" id="GO:0004672">
    <property type="term" value="F:protein kinase activity"/>
    <property type="evidence" value="ECO:0007669"/>
    <property type="project" value="InterPro"/>
</dbReference>
<dbReference type="PANTHER" id="PTHR19879:SF9">
    <property type="entry name" value="TRANSCRIPTION INITIATION FACTOR TFIID SUBUNIT 5"/>
    <property type="match status" value="1"/>
</dbReference>
<sequence>MLNSVAYSSDGALIATGSDDKTAKLWRVADRVCLATLDGYNSPVEAVAFSLDGTMMTTACKDGTVKRCRIDNSNGVHVIADFPTLHQNILLSAAFSSDGNILATCSQDYTTKVRRSSDGTCLATLTHGAFVWRIAINFNGTLVATAGVDRKTKVWRVNDRKCVLTLTDEEEPRAVTFSRDGTILATSSEDNAIKLWRVTDGKRLAILPGHRDRIFSIEFLPDGTRIVTGSKDNTALVWRIADGICTSTLIGHRLPVTATALSSDLSIAASGSCDGEVKLWRIPDRVCIATLVGHKSNITSVAFSLDGSVLAVGHQNCSTNLWRVADGVCSTTLQGHQDEVRFAAFNDDGSMLATLARDGEVMVWSVHHKRCVGQRLGFTTVEAAMVHKGTLSLEGTDQAASVVCCFHFGVADEAQTITATINISLHVPPAGVSSNGQSESTFVQLSSQSSVKSSSLSTQKKIFDRKLQVFPHISLNDLTRDELPIAGGSTSVVYRATWYGTEQYALKLFHTNLLQSISIKQELDMVPFIQHPNIVRVVAIVDDAERKGPVGLLMKLAQHTLTHALSETQQPRPPEALILSWLHDISVAIIVAHQLRIVHSDIKPDNILISFDANRNKQVAMVTDFGSSKMLSTATAKSTAARGTPMFMAPEYSTGPTKAADVFSFGMTMWSVLAPPGTEHGLGFNVASALAAGRRPPLGVIRPQLARLIDSCWAAEASHRPSIEKVEVALRSFFPTPLQPSLHLWYSHLSSFGLQSACAGLDYHYRNGVFFSDPITEPTHLCYQFARNAAGGPVNRAVKRVEMVGLTPSAESIFSSIHKAEVQSRARNRILRNDAATDAASVAAMKHLASRFLPREASDSSPEIMLAWHGTDPSKIADICRDGPRALARNDEGYFGVGSYFALEANYALYYSNLQSEPQSEELVVILFAISVSEVKAITPPLHYKDNEFDPYCTFKGGAIAPGYDAHFIPVRYCGYTHPLTGVRTTKDVDYQAVDVSSDKAECHELVISNHTRCVPLAVVYYENVKS</sequence>
<dbReference type="SUPFAM" id="SSF50978">
    <property type="entry name" value="WD40 repeat-like"/>
    <property type="match status" value="2"/>
</dbReference>
<feature type="domain" description="Protein kinase" evidence="5">
    <location>
        <begin position="479"/>
        <end position="734"/>
    </location>
</feature>
<dbReference type="InterPro" id="IPR036322">
    <property type="entry name" value="WD40_repeat_dom_sf"/>
</dbReference>
<evidence type="ECO:0000256" key="2">
    <source>
        <dbReference type="ARBA" id="ARBA00022737"/>
    </source>
</evidence>
<dbReference type="PROSITE" id="PS50082">
    <property type="entry name" value="WD_REPEATS_2"/>
    <property type="match status" value="7"/>
</dbReference>
<dbReference type="InterPro" id="IPR008271">
    <property type="entry name" value="Ser/Thr_kinase_AS"/>
</dbReference>
<dbReference type="Gene3D" id="1.10.510.10">
    <property type="entry name" value="Transferase(Phosphotransferase) domain 1"/>
    <property type="match status" value="1"/>
</dbReference>
<dbReference type="PANTHER" id="PTHR19879">
    <property type="entry name" value="TRANSCRIPTION INITIATION FACTOR TFIID"/>
    <property type="match status" value="1"/>
</dbReference>
<protein>
    <submittedName>
        <fullName evidence="6">WD40 repeat-containing protein kinase, putative</fullName>
    </submittedName>
</protein>
<evidence type="ECO:0000256" key="4">
    <source>
        <dbReference type="PROSITE-ProRule" id="PRU00221"/>
    </source>
</evidence>
<dbReference type="InterPro" id="IPR001680">
    <property type="entry name" value="WD40_rpt"/>
</dbReference>
<dbReference type="SMART" id="SM00220">
    <property type="entry name" value="S_TKc"/>
    <property type="match status" value="1"/>
</dbReference>
<dbReference type="CDD" id="cd00200">
    <property type="entry name" value="WD40"/>
    <property type="match status" value="1"/>
</dbReference>
<evidence type="ECO:0000256" key="1">
    <source>
        <dbReference type="ARBA" id="ARBA00022574"/>
    </source>
</evidence>
<keyword evidence="6" id="KW-0808">Transferase</keyword>
<dbReference type="Gene3D" id="2.130.10.10">
    <property type="entry name" value="YVTN repeat-like/Quinoprotein amine dehydrogenase"/>
    <property type="match status" value="3"/>
</dbReference>
<dbReference type="PRINTS" id="PR00320">
    <property type="entry name" value="GPROTEINBRPT"/>
</dbReference>
<keyword evidence="1 4" id="KW-0853">WD repeat</keyword>
<organism evidence="6 7">
    <name type="scientific">Bodo saltans</name>
    <name type="common">Flagellated protozoan</name>
    <dbReference type="NCBI Taxonomy" id="75058"/>
    <lineage>
        <taxon>Eukaryota</taxon>
        <taxon>Discoba</taxon>
        <taxon>Euglenozoa</taxon>
        <taxon>Kinetoplastea</taxon>
        <taxon>Metakinetoplastina</taxon>
        <taxon>Eubodonida</taxon>
        <taxon>Bodonidae</taxon>
        <taxon>Bodo</taxon>
    </lineage>
</organism>
<dbReference type="SUPFAM" id="SSF56112">
    <property type="entry name" value="Protein kinase-like (PK-like)"/>
    <property type="match status" value="1"/>
</dbReference>